<evidence type="ECO:0000313" key="1">
    <source>
        <dbReference type="EMBL" id="CAG2244124.1"/>
    </source>
</evidence>
<reference evidence="1" key="1">
    <citation type="submission" date="2021-03" db="EMBL/GenBank/DDBJ databases">
        <authorList>
            <person name="Bekaert M."/>
        </authorList>
    </citation>
    <scope>NUCLEOTIDE SEQUENCE</scope>
</reference>
<dbReference type="Proteomes" id="UP000683360">
    <property type="component" value="Unassembled WGS sequence"/>
</dbReference>
<keyword evidence="2" id="KW-1185">Reference proteome</keyword>
<organism evidence="1 2">
    <name type="scientific">Mytilus edulis</name>
    <name type="common">Blue mussel</name>
    <dbReference type="NCBI Taxonomy" id="6550"/>
    <lineage>
        <taxon>Eukaryota</taxon>
        <taxon>Metazoa</taxon>
        <taxon>Spiralia</taxon>
        <taxon>Lophotrochozoa</taxon>
        <taxon>Mollusca</taxon>
        <taxon>Bivalvia</taxon>
        <taxon>Autobranchia</taxon>
        <taxon>Pteriomorphia</taxon>
        <taxon>Mytilida</taxon>
        <taxon>Mytiloidea</taxon>
        <taxon>Mytilidae</taxon>
        <taxon>Mytilinae</taxon>
        <taxon>Mytilus</taxon>
    </lineage>
</organism>
<gene>
    <name evidence="1" type="ORF">MEDL_56212</name>
</gene>
<accession>A0A8S3UE67</accession>
<sequence>MLFYDDFCHMTSVLRRRKQRYKRKHLRTLNYWYMKQSTVIPKPKYRRKKWKQKELVTPCSQHERYFIHARLKNENKVSARQTFTMKSDAQPSVTGKLKNIDLIPVYLKSLNGTLQVIQISFRSMESVMSHIEKIECVAKRVHDEYITNESTEKDVRDWLIKEVGLPEEDIEKSKFGYLDGQTILSYEKSSSSELKSELSIPIGMAKR</sequence>
<comment type="caution">
    <text evidence="1">The sequence shown here is derived from an EMBL/GenBank/DDBJ whole genome shotgun (WGS) entry which is preliminary data.</text>
</comment>
<dbReference type="EMBL" id="CAJPWZ010002728">
    <property type="protein sequence ID" value="CAG2244124.1"/>
    <property type="molecule type" value="Genomic_DNA"/>
</dbReference>
<name>A0A8S3UE67_MYTED</name>
<proteinExistence type="predicted"/>
<protein>
    <submittedName>
        <fullName evidence="1">Uncharacterized protein</fullName>
    </submittedName>
</protein>
<dbReference type="AlphaFoldDB" id="A0A8S3UE67"/>
<evidence type="ECO:0000313" key="2">
    <source>
        <dbReference type="Proteomes" id="UP000683360"/>
    </source>
</evidence>